<keyword evidence="1" id="KW-0812">Transmembrane</keyword>
<evidence type="ECO:0000256" key="1">
    <source>
        <dbReference type="SAM" id="Phobius"/>
    </source>
</evidence>
<proteinExistence type="predicted"/>
<feature type="transmembrane region" description="Helical" evidence="1">
    <location>
        <begin position="48"/>
        <end position="70"/>
    </location>
</feature>
<sequence>MNRKRTRKYCMNEIQEYQMQLNTFFSYVLVCPIAVSNRKSSYRLTARWGVRAGLRLLCSSCWFLVLQWWLTCCPPELRGFSPNHE</sequence>
<reference evidence="2" key="2">
    <citation type="journal article" date="2015" name="Fish Shellfish Immunol.">
        <title>Early steps in the European eel (Anguilla anguilla)-Vibrio vulnificus interaction in the gills: Role of the RtxA13 toxin.</title>
        <authorList>
            <person name="Callol A."/>
            <person name="Pajuelo D."/>
            <person name="Ebbesson L."/>
            <person name="Teles M."/>
            <person name="MacKenzie S."/>
            <person name="Amaro C."/>
        </authorList>
    </citation>
    <scope>NUCLEOTIDE SEQUENCE</scope>
</reference>
<keyword evidence="1" id="KW-1133">Transmembrane helix</keyword>
<dbReference type="AlphaFoldDB" id="A0A0E9T649"/>
<keyword evidence="1" id="KW-0472">Membrane</keyword>
<evidence type="ECO:0000313" key="2">
    <source>
        <dbReference type="EMBL" id="JAH49149.1"/>
    </source>
</evidence>
<reference evidence="2" key="1">
    <citation type="submission" date="2014-11" db="EMBL/GenBank/DDBJ databases">
        <authorList>
            <person name="Amaro Gonzalez C."/>
        </authorList>
    </citation>
    <scope>NUCLEOTIDE SEQUENCE</scope>
</reference>
<organism evidence="2">
    <name type="scientific">Anguilla anguilla</name>
    <name type="common">European freshwater eel</name>
    <name type="synonym">Muraena anguilla</name>
    <dbReference type="NCBI Taxonomy" id="7936"/>
    <lineage>
        <taxon>Eukaryota</taxon>
        <taxon>Metazoa</taxon>
        <taxon>Chordata</taxon>
        <taxon>Craniata</taxon>
        <taxon>Vertebrata</taxon>
        <taxon>Euteleostomi</taxon>
        <taxon>Actinopterygii</taxon>
        <taxon>Neopterygii</taxon>
        <taxon>Teleostei</taxon>
        <taxon>Anguilliformes</taxon>
        <taxon>Anguillidae</taxon>
        <taxon>Anguilla</taxon>
    </lineage>
</organism>
<name>A0A0E9T649_ANGAN</name>
<protein>
    <submittedName>
        <fullName evidence="2">Uncharacterized protein</fullName>
    </submittedName>
</protein>
<dbReference type="EMBL" id="GBXM01059428">
    <property type="protein sequence ID" value="JAH49149.1"/>
    <property type="molecule type" value="Transcribed_RNA"/>
</dbReference>
<accession>A0A0E9T649</accession>